<dbReference type="Proteomes" id="UP001189813">
    <property type="component" value="Unassembled WGS sequence"/>
</dbReference>
<dbReference type="EMBL" id="CATZBU010000020">
    <property type="protein sequence ID" value="CAJ0808574.1"/>
    <property type="molecule type" value="Genomic_DNA"/>
</dbReference>
<organism evidence="1 2">
    <name type="scientific">Ralstonia psammae</name>
    <dbReference type="NCBI Taxonomy" id="3058598"/>
    <lineage>
        <taxon>Bacteria</taxon>
        <taxon>Pseudomonadati</taxon>
        <taxon>Pseudomonadota</taxon>
        <taxon>Betaproteobacteria</taxon>
        <taxon>Burkholderiales</taxon>
        <taxon>Burkholderiaceae</taxon>
        <taxon>Ralstonia</taxon>
    </lineage>
</organism>
<protein>
    <submittedName>
        <fullName evidence="1">Uncharacterized protein</fullName>
    </submittedName>
</protein>
<accession>A0ABN9JDW0</accession>
<reference evidence="1 2" key="1">
    <citation type="submission" date="2023-07" db="EMBL/GenBank/DDBJ databases">
        <authorList>
            <person name="Peeters C."/>
        </authorList>
    </citation>
    <scope>NUCLEOTIDE SEQUENCE [LARGE SCALE GENOMIC DNA]</scope>
    <source>
        <strain evidence="1 2">LMG 19083</strain>
    </source>
</reference>
<dbReference type="RefSeq" id="WP_316669222.1">
    <property type="nucleotide sequence ID" value="NZ_CATZBU010000020.1"/>
</dbReference>
<name>A0ABN9JDW0_9RALS</name>
<evidence type="ECO:0000313" key="2">
    <source>
        <dbReference type="Proteomes" id="UP001189813"/>
    </source>
</evidence>
<proteinExistence type="predicted"/>
<gene>
    <name evidence="1" type="ORF">LMG19083_04730</name>
</gene>
<comment type="caution">
    <text evidence="1">The sequence shown here is derived from an EMBL/GenBank/DDBJ whole genome shotgun (WGS) entry which is preliminary data.</text>
</comment>
<sequence length="206" mass="23534">MSQHYFETTYLNRPVRVTLGWDRPVQHYYLTVEYLDADRYVYSNLQERKPFAFDLDDYRSKLETLGIAVPQSMFVQAQKDRAANTANRYVYHGEDGTFTEHFLKAAPSGVEARRGLPFKLGDVAMTAGCFEFLKERGLLPAIPAALAARHAMGDWGDLCEEDWNSNNRALEEGGRILSSYMVGSRKVWVITEADRSVTTLLFPDEY</sequence>
<keyword evidence="2" id="KW-1185">Reference proteome</keyword>
<evidence type="ECO:0000313" key="1">
    <source>
        <dbReference type="EMBL" id="CAJ0808574.1"/>
    </source>
</evidence>